<dbReference type="InterPro" id="IPR023393">
    <property type="entry name" value="START-like_dom_sf"/>
</dbReference>
<evidence type="ECO:0000313" key="4">
    <source>
        <dbReference type="Proteomes" id="UP000465031"/>
    </source>
</evidence>
<name>A0A162GNE5_9MICO</name>
<dbReference type="Gene3D" id="3.30.530.20">
    <property type="match status" value="1"/>
</dbReference>
<dbReference type="EMBL" id="CP047186">
    <property type="protein sequence ID" value="QHC56105.1"/>
    <property type="molecule type" value="Genomic_DNA"/>
</dbReference>
<dbReference type="KEGG" id="rte:GSU10_11000"/>
<reference evidence="4" key="3">
    <citation type="submission" date="2019-12" db="EMBL/GenBank/DDBJ databases">
        <title>Complete and draft genome sequences of new strains and members of some known species of the genus Rathayibacter isolated from plants.</title>
        <authorList>
            <person name="Tarlachkov S.V."/>
            <person name="Starodumova I.P."/>
            <person name="Dorofeeva L.V."/>
            <person name="Prisyazhnaya N.V."/>
            <person name="Leyn S."/>
            <person name="Zlamal J."/>
            <person name="Elan M."/>
            <person name="Osterman A.L."/>
            <person name="Nadler S."/>
            <person name="Subbotin S.A."/>
            <person name="Evtushenko L.I."/>
        </authorList>
    </citation>
    <scope>NUCLEOTIDE SEQUENCE [LARGE SCALE GENOMIC DNA]</scope>
    <source>
        <strain evidence="4">VKM Ac-2761</strain>
    </source>
</reference>
<dbReference type="EMBL" id="LIIN01000106">
    <property type="protein sequence ID" value="KZX20358.1"/>
    <property type="molecule type" value="Genomic_DNA"/>
</dbReference>
<organism evidence="1 3">
    <name type="scientific">Rathayibacter tanaceti</name>
    <dbReference type="NCBI Taxonomy" id="1671680"/>
    <lineage>
        <taxon>Bacteria</taxon>
        <taxon>Bacillati</taxon>
        <taxon>Actinomycetota</taxon>
        <taxon>Actinomycetes</taxon>
        <taxon>Micrococcales</taxon>
        <taxon>Microbacteriaceae</taxon>
        <taxon>Rathayibacter</taxon>
    </lineage>
</organism>
<dbReference type="PATRIC" id="fig|1671680.3.peg.2710"/>
<dbReference type="RefSeq" id="WP_068212314.1">
    <property type="nucleotide sequence ID" value="NZ_CP047186.1"/>
</dbReference>
<sequence>MTLYESRPVGVVIEAPAAQVYAFVSDPANLPRWAAGLASSAVEEVDGRWFADSPMGRVEVRFAPANPFGVADHQVTLPDGTVVENPLRVLANGDGAEVAFTVRRRPGMSMDDWDDDCAQVADDLETLRLLFEGDGGPVAL</sequence>
<evidence type="ECO:0000313" key="2">
    <source>
        <dbReference type="EMBL" id="QHC56105.1"/>
    </source>
</evidence>
<dbReference type="Pfam" id="PF10604">
    <property type="entry name" value="Polyketide_cyc2"/>
    <property type="match status" value="1"/>
</dbReference>
<reference evidence="2" key="2">
    <citation type="submission" date="2019-12" db="EMBL/GenBank/DDBJ databases">
        <title>Complete and Draft Genome Sequences of New Strains and Members of Some Known Species of the Genus Rathayibacter isolated from Plants.</title>
        <authorList>
            <person name="Tarlachkov S.V."/>
            <person name="Starodumova I.P."/>
            <person name="Dorofeeva L.V."/>
            <person name="Prisyazhnaya N.V."/>
            <person name="Leyn S.A."/>
            <person name="Zlamal J.E."/>
            <person name="Elane M.L."/>
            <person name="Osterman A.L."/>
            <person name="Nadler S.A."/>
            <person name="Subbotin S.A."/>
            <person name="Evtushenko L.I."/>
        </authorList>
    </citation>
    <scope>NUCLEOTIDE SEQUENCE</scope>
    <source>
        <strain evidence="2">VKM Ac-2761</strain>
    </source>
</reference>
<dbReference type="Proteomes" id="UP000465031">
    <property type="component" value="Chromosome"/>
</dbReference>
<accession>A0A162GNE5</accession>
<keyword evidence="3" id="KW-1185">Reference proteome</keyword>
<protein>
    <submittedName>
        <fullName evidence="1">Polyketide cyclase / dehydrase and lipid transport</fullName>
    </submittedName>
    <submittedName>
        <fullName evidence="2">SRPBCC family protein</fullName>
    </submittedName>
</protein>
<proteinExistence type="predicted"/>
<gene>
    <name evidence="1" type="ORF">ACH61_02529</name>
    <name evidence="2" type="ORF">GSU10_11000</name>
</gene>
<dbReference type="InterPro" id="IPR019587">
    <property type="entry name" value="Polyketide_cyclase/dehydratase"/>
</dbReference>
<evidence type="ECO:0000313" key="3">
    <source>
        <dbReference type="Proteomes" id="UP000076717"/>
    </source>
</evidence>
<evidence type="ECO:0000313" key="1">
    <source>
        <dbReference type="EMBL" id="KZX20358.1"/>
    </source>
</evidence>
<dbReference type="SUPFAM" id="SSF55961">
    <property type="entry name" value="Bet v1-like"/>
    <property type="match status" value="1"/>
</dbReference>
<dbReference type="OrthoDB" id="880456at2"/>
<reference evidence="1 3" key="1">
    <citation type="submission" date="2015-08" db="EMBL/GenBank/DDBJ databases">
        <title>Draft Genome Sequence of Rathayibacter sp. Strain VKM Ac-2596 Isolated from Leaf Gall Induced by Plant-Parasitic Nematodes.</title>
        <authorList>
            <person name="Vasilenko O.V."/>
            <person name="Starodumova I.P."/>
            <person name="Tarlachkov S.V."/>
            <person name="Dorofeeva L.V."/>
            <person name="Evtushenko L.I."/>
        </authorList>
    </citation>
    <scope>NUCLEOTIDE SEQUENCE [LARGE SCALE GENOMIC DNA]</scope>
    <source>
        <strain evidence="1 3">VKM Ac-2596</strain>
    </source>
</reference>
<dbReference type="AlphaFoldDB" id="A0A162GNE5"/>
<dbReference type="Proteomes" id="UP000076717">
    <property type="component" value="Unassembled WGS sequence"/>
</dbReference>